<dbReference type="AlphaFoldDB" id="A0A848DCR1"/>
<dbReference type="Proteomes" id="UP000586918">
    <property type="component" value="Unassembled WGS sequence"/>
</dbReference>
<evidence type="ECO:0000313" key="2">
    <source>
        <dbReference type="Proteomes" id="UP000586918"/>
    </source>
</evidence>
<dbReference type="InterPro" id="IPR010287">
    <property type="entry name" value="DUF892_YciF-like"/>
</dbReference>
<comment type="caution">
    <text evidence="1">The sequence shown here is derived from an EMBL/GenBank/DDBJ whole genome shotgun (WGS) entry which is preliminary data.</text>
</comment>
<keyword evidence="2" id="KW-1185">Reference proteome</keyword>
<gene>
    <name evidence="1" type="ORF">HF519_01950</name>
</gene>
<accession>A0A848DCR1</accession>
<organism evidence="1 2">
    <name type="scientific">Pseudonocardia bannensis</name>
    <dbReference type="NCBI Taxonomy" id="630973"/>
    <lineage>
        <taxon>Bacteria</taxon>
        <taxon>Bacillati</taxon>
        <taxon>Actinomycetota</taxon>
        <taxon>Actinomycetes</taxon>
        <taxon>Pseudonocardiales</taxon>
        <taxon>Pseudonocardiaceae</taxon>
        <taxon>Pseudonocardia</taxon>
    </lineage>
</organism>
<dbReference type="InterPro" id="IPR009078">
    <property type="entry name" value="Ferritin-like_SF"/>
</dbReference>
<name>A0A848DCR1_9PSEU</name>
<evidence type="ECO:0000313" key="1">
    <source>
        <dbReference type="EMBL" id="NMH90375.1"/>
    </source>
</evidence>
<dbReference type="PANTHER" id="PTHR30565:SF9">
    <property type="entry name" value="PROTEIN YCIF"/>
    <property type="match status" value="1"/>
</dbReference>
<proteinExistence type="predicted"/>
<dbReference type="InterPro" id="IPR012347">
    <property type="entry name" value="Ferritin-like"/>
</dbReference>
<protein>
    <submittedName>
        <fullName evidence="1">DUF892 family protein</fullName>
    </submittedName>
</protein>
<dbReference type="Gene3D" id="1.20.1260.10">
    <property type="match status" value="1"/>
</dbReference>
<reference evidence="1 2" key="1">
    <citation type="submission" date="2020-04" db="EMBL/GenBank/DDBJ databases">
        <authorList>
            <person name="Klaysubun C."/>
            <person name="Duangmal K."/>
            <person name="Lipun K."/>
        </authorList>
    </citation>
    <scope>NUCLEOTIDE SEQUENCE [LARGE SCALE GENOMIC DNA]</scope>
    <source>
        <strain evidence="1 2">DSM 45300</strain>
    </source>
</reference>
<dbReference type="RefSeq" id="WP_169409878.1">
    <property type="nucleotide sequence ID" value="NZ_JAAXKZ010000004.1"/>
</dbReference>
<dbReference type="EMBL" id="JAAXKZ010000004">
    <property type="protein sequence ID" value="NMH90375.1"/>
    <property type="molecule type" value="Genomic_DNA"/>
</dbReference>
<sequence length="164" mass="18091">MALSNPADLFLYELSACYDAENKDTRMKGQIAGQIREGTLAQELRNEQTKGQQKIKNLDACFQALGASRQDVPCLAVDGMQSEFQQFMEQQPAPEVFEMYTVGAALKLAAFQSASYKGLVDKAMLMGQTQCAQLLQTNLVQVDESAGHFERLGHEVSQQTLVAH</sequence>
<dbReference type="PANTHER" id="PTHR30565">
    <property type="entry name" value="PROTEIN YCIF"/>
    <property type="match status" value="1"/>
</dbReference>
<dbReference type="Pfam" id="PF05974">
    <property type="entry name" value="DUF892"/>
    <property type="match status" value="1"/>
</dbReference>
<dbReference type="SUPFAM" id="SSF47240">
    <property type="entry name" value="Ferritin-like"/>
    <property type="match status" value="1"/>
</dbReference>
<dbReference type="InterPro" id="IPR047114">
    <property type="entry name" value="YciF"/>
</dbReference>